<reference evidence="4" key="1">
    <citation type="submission" date="2025-08" db="UniProtKB">
        <authorList>
            <consortium name="RefSeq"/>
        </authorList>
    </citation>
    <scope>IDENTIFICATION</scope>
    <source>
        <tissue evidence="4">Young leaves</tissue>
    </source>
</reference>
<dbReference type="InterPro" id="IPR005162">
    <property type="entry name" value="Retrotrans_gag_dom"/>
</dbReference>
<evidence type="ECO:0000313" key="3">
    <source>
        <dbReference type="Proteomes" id="UP000504609"/>
    </source>
</evidence>
<dbReference type="RefSeq" id="XP_022946901.1">
    <property type="nucleotide sequence ID" value="XM_023091133.1"/>
</dbReference>
<dbReference type="SUPFAM" id="SSF50630">
    <property type="entry name" value="Acid proteases"/>
    <property type="match status" value="1"/>
</dbReference>
<dbReference type="Pfam" id="PF03732">
    <property type="entry name" value="Retrotrans_gag"/>
    <property type="match status" value="1"/>
</dbReference>
<dbReference type="GeneID" id="111450842"/>
<gene>
    <name evidence="4" type="primary">LOC111450842</name>
</gene>
<dbReference type="KEGG" id="cmos:111450842"/>
<organism evidence="3 4">
    <name type="scientific">Cucurbita moschata</name>
    <name type="common">Winter crookneck squash</name>
    <name type="synonym">Cucurbita pepo var. moschata</name>
    <dbReference type="NCBI Taxonomy" id="3662"/>
    <lineage>
        <taxon>Eukaryota</taxon>
        <taxon>Viridiplantae</taxon>
        <taxon>Streptophyta</taxon>
        <taxon>Embryophyta</taxon>
        <taxon>Tracheophyta</taxon>
        <taxon>Spermatophyta</taxon>
        <taxon>Magnoliopsida</taxon>
        <taxon>eudicotyledons</taxon>
        <taxon>Gunneridae</taxon>
        <taxon>Pentapetalae</taxon>
        <taxon>rosids</taxon>
        <taxon>fabids</taxon>
        <taxon>Cucurbitales</taxon>
        <taxon>Cucurbitaceae</taxon>
        <taxon>Cucurbiteae</taxon>
        <taxon>Cucurbita</taxon>
    </lineage>
</organism>
<dbReference type="Pfam" id="PF08284">
    <property type="entry name" value="RVP_2"/>
    <property type="match status" value="1"/>
</dbReference>
<dbReference type="InterPro" id="IPR021109">
    <property type="entry name" value="Peptidase_aspartic_dom_sf"/>
</dbReference>
<protein>
    <submittedName>
        <fullName evidence="4">Uncharacterized protein LOC111450842</fullName>
    </submittedName>
</protein>
<evidence type="ECO:0000259" key="2">
    <source>
        <dbReference type="Pfam" id="PF03732"/>
    </source>
</evidence>
<dbReference type="Proteomes" id="UP000504609">
    <property type="component" value="Unplaced"/>
</dbReference>
<dbReference type="Gene3D" id="2.40.70.10">
    <property type="entry name" value="Acid Proteases"/>
    <property type="match status" value="1"/>
</dbReference>
<name>A0A6J1G4W3_CUCMO</name>
<dbReference type="PANTHER" id="PTHR15503:SF45">
    <property type="entry name" value="RNA-DIRECTED DNA POLYMERASE HOMOLOG"/>
    <property type="match status" value="1"/>
</dbReference>
<feature type="region of interest" description="Disordered" evidence="1">
    <location>
        <begin position="96"/>
        <end position="118"/>
    </location>
</feature>
<dbReference type="PANTHER" id="PTHR15503">
    <property type="entry name" value="LDOC1 RELATED"/>
    <property type="match status" value="1"/>
</dbReference>
<dbReference type="InterPro" id="IPR032567">
    <property type="entry name" value="RTL1-rel"/>
</dbReference>
<proteinExistence type="predicted"/>
<feature type="domain" description="Retrotransposon gag" evidence="2">
    <location>
        <begin position="2"/>
        <end position="44"/>
    </location>
</feature>
<sequence>MQLEQGNRSVEEYEAEFTRLSRFVPLMVATEEEKTDLFIQGLRQEIQGSVSAHASQDFVTAYNAAVKLDASTPRNNQGSSSQTGHLARVCRSAKNPNMMRPERSVPGGGGGQLSAGGHSQARGKAFATTSKAAGDANTVVTGTLPISGYFAYTVFDSGSTHSFISLSFVCQARLEVEPLSYETIVSTPSGVMLMTREKVKLNKVEVSGQTLDVLLMVLDMYDYDIILGMDWLSAHHASINCYKKEIVFHPSRGKSFRFQGTKLGSVPKTITALKARKLIGHGAVAFLASLVAVGRVDTDVSTVPVVNEFLDVFSDKLPGLPPEREVNFGIELEPRTTPISKAPYRMAPAELKELNVYGTDESGIPGFSGFFCHCVH</sequence>
<evidence type="ECO:0000313" key="4">
    <source>
        <dbReference type="RefSeq" id="XP_022946901.1"/>
    </source>
</evidence>
<keyword evidence="3" id="KW-1185">Reference proteome</keyword>
<evidence type="ECO:0000256" key="1">
    <source>
        <dbReference type="SAM" id="MobiDB-lite"/>
    </source>
</evidence>
<dbReference type="AlphaFoldDB" id="A0A6J1G4W3"/>
<dbReference type="CDD" id="cd00303">
    <property type="entry name" value="retropepsin_like"/>
    <property type="match status" value="1"/>
</dbReference>
<accession>A0A6J1G4W3</accession>